<feature type="transmembrane region" description="Helical" evidence="1">
    <location>
        <begin position="775"/>
        <end position="799"/>
    </location>
</feature>
<feature type="transmembrane region" description="Helical" evidence="1">
    <location>
        <begin position="491"/>
        <end position="509"/>
    </location>
</feature>
<dbReference type="PANTHER" id="PTHR38454:SF1">
    <property type="entry name" value="INTEGRAL MEMBRANE PROTEIN"/>
    <property type="match status" value="1"/>
</dbReference>
<keyword evidence="3" id="KW-1185">Reference proteome</keyword>
<evidence type="ECO:0000313" key="2">
    <source>
        <dbReference type="EMBL" id="UWN56328.1"/>
    </source>
</evidence>
<feature type="transmembrane region" description="Helical" evidence="1">
    <location>
        <begin position="401"/>
        <end position="420"/>
    </location>
</feature>
<gene>
    <name evidence="2" type="ORF">NQ491_06545</name>
</gene>
<dbReference type="Proteomes" id="UP001059295">
    <property type="component" value="Chromosome"/>
</dbReference>
<accession>A0ABY5UXD5</accession>
<feature type="transmembrane region" description="Helical" evidence="1">
    <location>
        <begin position="123"/>
        <end position="144"/>
    </location>
</feature>
<feature type="transmembrane region" description="Helical" evidence="1">
    <location>
        <begin position="12"/>
        <end position="29"/>
    </location>
</feature>
<feature type="transmembrane region" description="Helical" evidence="1">
    <location>
        <begin position="194"/>
        <end position="213"/>
    </location>
</feature>
<keyword evidence="1" id="KW-0812">Transmembrane</keyword>
<feature type="transmembrane region" description="Helical" evidence="1">
    <location>
        <begin position="516"/>
        <end position="535"/>
    </location>
</feature>
<protein>
    <submittedName>
        <fullName evidence="2">YfhO family protein</fullName>
    </submittedName>
</protein>
<feature type="transmembrane region" description="Helical" evidence="1">
    <location>
        <begin position="441"/>
        <end position="461"/>
    </location>
</feature>
<keyword evidence="1" id="KW-1133">Transmembrane helix</keyword>
<feature type="transmembrane region" description="Helical" evidence="1">
    <location>
        <begin position="338"/>
        <end position="356"/>
    </location>
</feature>
<organism evidence="2 3">
    <name type="scientific">Alistipes ihumii AP11</name>
    <dbReference type="NCBI Taxonomy" id="1211813"/>
    <lineage>
        <taxon>Bacteria</taxon>
        <taxon>Pseudomonadati</taxon>
        <taxon>Bacteroidota</taxon>
        <taxon>Bacteroidia</taxon>
        <taxon>Bacteroidales</taxon>
        <taxon>Rikenellaceae</taxon>
        <taxon>Alistipes</taxon>
    </lineage>
</organism>
<name>A0ABY5UXD5_9BACT</name>
<feature type="transmembrane region" description="Helical" evidence="1">
    <location>
        <begin position="172"/>
        <end position="188"/>
    </location>
</feature>
<feature type="transmembrane region" description="Helical" evidence="1">
    <location>
        <begin position="363"/>
        <end position="381"/>
    </location>
</feature>
<evidence type="ECO:0000256" key="1">
    <source>
        <dbReference type="SAM" id="Phobius"/>
    </source>
</evidence>
<feature type="transmembrane region" description="Helical" evidence="1">
    <location>
        <begin position="150"/>
        <end position="167"/>
    </location>
</feature>
<evidence type="ECO:0000313" key="3">
    <source>
        <dbReference type="Proteomes" id="UP001059295"/>
    </source>
</evidence>
<keyword evidence="1" id="KW-0472">Membrane</keyword>
<reference evidence="2" key="1">
    <citation type="journal article" date="2022" name="Cell">
        <title>Design, construction, and in vivo augmentation of a complex gut microbiome.</title>
        <authorList>
            <person name="Cheng A.G."/>
            <person name="Ho P.Y."/>
            <person name="Aranda-Diaz A."/>
            <person name="Jain S."/>
            <person name="Yu F.B."/>
            <person name="Meng X."/>
            <person name="Wang M."/>
            <person name="Iakiviak M."/>
            <person name="Nagashima K."/>
            <person name="Zhao A."/>
            <person name="Murugkar P."/>
            <person name="Patil A."/>
            <person name="Atabakhsh K."/>
            <person name="Weakley A."/>
            <person name="Yan J."/>
            <person name="Brumbaugh A.R."/>
            <person name="Higginbottom S."/>
            <person name="Dimas A."/>
            <person name="Shiver A.L."/>
            <person name="Deutschbauer A."/>
            <person name="Neff N."/>
            <person name="Sonnenburg J.L."/>
            <person name="Huang K.C."/>
            <person name="Fischbach M.A."/>
        </authorList>
    </citation>
    <scope>NUCLEOTIDE SEQUENCE</scope>
    <source>
        <strain evidence="2">AP11</strain>
    </source>
</reference>
<sequence>MENKRNIRRWLPVAAALAVFVLINLFYFAPQFSGQTLLQGDVQQYKGSSEDIMQHREKYGEDPQWEGNMFGGMPAYLINVQYKGTVIKTLSKAFYFLGQPAALIFIAMAAFFFMLLCMRFNPWIGIVPSLAYGFSTYFFIIIGAGHVTKMMALAFAPMLFGGVWYAFRRNMWVGAALTGVFASIEIGVNHPQITYYFLFILAAFWINELVSAARAKALPRFAKTTGLLALAAVLAVGSNAGMLYYINSHSAETMRGGSELREARTGEKQQGLDIEYATAWSYGPGETFNLLIPNLYGGSSEGGFSEDGAVADALGKYNARQVAAHLPGYWGPQPGTSGPVYVGAAALLLAVLGLFVLRGRSKWWVAAVALLAVLLSWGNHFMGLTELFFRHFPMYNKFRTVSMILVIVEWCVPFLAAVVLQRIWCGRIGHARLMKGLKYSVLTVGGISLLFLLFGGALLSFSGGADSQMQLPDDVLAAMRDERASMMRADALRSLVFALLAAGAVWLFATDRIKRGALAAALAVIVTADMVPVNLRYLGRERFVPESAVRIRPTEADLQILADTAGEPGYRVLNLTVSPFNDASTSYFHRSVGGYHGAKLHRYQDLIEHHLSKMNWNVYDMLNTRYVIAPSDDGRGASVQRNDGANGAAWFVDEVRIVADPDEEIDALDSVDTKRVAVVDKRFAGMLEGVSVTADSSASIRMTEYRVNRHTYEYSAAAEGVAVFSEIYYPHGWTAYVDGQEAPYFRADYVLRAMKLPAGDHVVEFRFRAPHYETLTVVTLVCSLLLLLSLAAAVGVAAVRKRKTEQTATENGCGQE</sequence>
<dbReference type="RefSeq" id="WP_019246116.1">
    <property type="nucleotide sequence ID" value="NZ_CAPH01000013.1"/>
</dbReference>
<dbReference type="InterPro" id="IPR018580">
    <property type="entry name" value="Uncharacterised_YfhO"/>
</dbReference>
<proteinExistence type="predicted"/>
<dbReference type="GeneID" id="82891377"/>
<dbReference type="EMBL" id="CP102294">
    <property type="protein sequence ID" value="UWN56328.1"/>
    <property type="molecule type" value="Genomic_DNA"/>
</dbReference>
<dbReference type="Pfam" id="PF09586">
    <property type="entry name" value="YfhO"/>
    <property type="match status" value="1"/>
</dbReference>
<feature type="transmembrane region" description="Helical" evidence="1">
    <location>
        <begin position="225"/>
        <end position="246"/>
    </location>
</feature>
<feature type="transmembrane region" description="Helical" evidence="1">
    <location>
        <begin position="93"/>
        <end position="116"/>
    </location>
</feature>
<dbReference type="PANTHER" id="PTHR38454">
    <property type="entry name" value="INTEGRAL MEMBRANE PROTEIN-RELATED"/>
    <property type="match status" value="1"/>
</dbReference>